<protein>
    <submittedName>
        <fullName evidence="2">Cytochrome c oxidase subunit 2A</fullName>
    </submittedName>
</protein>
<dbReference type="Proteomes" id="UP001159179">
    <property type="component" value="Unassembled WGS sequence"/>
</dbReference>
<keyword evidence="1" id="KW-0472">Membrane</keyword>
<name>A0AAW6SRI9_9BACI</name>
<evidence type="ECO:0000313" key="2">
    <source>
        <dbReference type="EMBL" id="MDH5159887.1"/>
    </source>
</evidence>
<gene>
    <name evidence="2" type="ORF">P5X88_03000</name>
</gene>
<evidence type="ECO:0000313" key="3">
    <source>
        <dbReference type="Proteomes" id="UP001159179"/>
    </source>
</evidence>
<proteinExistence type="predicted"/>
<keyword evidence="1" id="KW-1133">Transmembrane helix</keyword>
<dbReference type="AlphaFoldDB" id="A0AAW6SRI9"/>
<dbReference type="RefSeq" id="WP_139254838.1">
    <property type="nucleotide sequence ID" value="NZ_CP065424.1"/>
</dbReference>
<feature type="transmembrane region" description="Helical" evidence="1">
    <location>
        <begin position="21"/>
        <end position="43"/>
    </location>
</feature>
<accession>A0AAW6SRI9</accession>
<organism evidence="2 3">
    <name type="scientific">Heyndrickxia oleronia</name>
    <dbReference type="NCBI Taxonomy" id="38875"/>
    <lineage>
        <taxon>Bacteria</taxon>
        <taxon>Bacillati</taxon>
        <taxon>Bacillota</taxon>
        <taxon>Bacilli</taxon>
        <taxon>Bacillales</taxon>
        <taxon>Bacillaceae</taxon>
        <taxon>Heyndrickxia</taxon>
    </lineage>
</organism>
<comment type="caution">
    <text evidence="2">The sequence shown here is derived from an EMBL/GenBank/DDBJ whole genome shotgun (WGS) entry which is preliminary data.</text>
</comment>
<sequence>MAKIQPKKNIHEETSSLKGTLIAVFIVGAFLVISWIAVFGLYLNRI</sequence>
<evidence type="ECO:0000256" key="1">
    <source>
        <dbReference type="SAM" id="Phobius"/>
    </source>
</evidence>
<keyword evidence="1" id="KW-0812">Transmembrane</keyword>
<reference evidence="2" key="1">
    <citation type="submission" date="2023-03" db="EMBL/GenBank/DDBJ databases">
        <title>Bacterial isolates from washroom surfaces on a university campus.</title>
        <authorList>
            <person name="Holman D.B."/>
            <person name="Gzyl K.E."/>
            <person name="Taheri A.E."/>
        </authorList>
    </citation>
    <scope>NUCLEOTIDE SEQUENCE</scope>
    <source>
        <strain evidence="2">RD03</strain>
    </source>
</reference>
<dbReference type="EMBL" id="JAROYP010000001">
    <property type="protein sequence ID" value="MDH5159887.1"/>
    <property type="molecule type" value="Genomic_DNA"/>
</dbReference>